<proteinExistence type="predicted"/>
<accession>A0A5K7ZKB2</accession>
<dbReference type="AlphaFoldDB" id="A0A5K7ZKB2"/>
<organism evidence="1 2">
    <name type="scientific">Desulfosarcina ovata subsp. sediminis</name>
    <dbReference type="NCBI Taxonomy" id="885957"/>
    <lineage>
        <taxon>Bacteria</taxon>
        <taxon>Pseudomonadati</taxon>
        <taxon>Thermodesulfobacteriota</taxon>
        <taxon>Desulfobacteria</taxon>
        <taxon>Desulfobacterales</taxon>
        <taxon>Desulfosarcinaceae</taxon>
        <taxon>Desulfosarcina</taxon>
    </lineage>
</organism>
<evidence type="ECO:0000313" key="1">
    <source>
        <dbReference type="EMBL" id="BBO80417.1"/>
    </source>
</evidence>
<sequence length="153" mass="16879">MVVNRKKGGKYSLEFAHDMVAINSDVQLAWESPTRVKVIETGEDVWRIAKIIGNGLTVPFAPDGPSFRPGEGGETIICDVGGKPLRTRRELEREQQLADTAVAACPTLATVGESDAGLWQWDLPDPETCLETLMELNALDPRQKGKRLVRPIR</sequence>
<dbReference type="EMBL" id="AP021876">
    <property type="protein sequence ID" value="BBO80417.1"/>
    <property type="molecule type" value="Genomic_DNA"/>
</dbReference>
<dbReference type="KEGG" id="dov:DSCO28_09830"/>
<gene>
    <name evidence="1" type="ORF">DSCO28_09830</name>
</gene>
<protein>
    <submittedName>
        <fullName evidence="1">Uncharacterized protein</fullName>
    </submittedName>
</protein>
<dbReference type="Proteomes" id="UP000425960">
    <property type="component" value="Chromosome"/>
</dbReference>
<evidence type="ECO:0000313" key="2">
    <source>
        <dbReference type="Proteomes" id="UP000425960"/>
    </source>
</evidence>
<dbReference type="RefSeq" id="WP_155321383.1">
    <property type="nucleotide sequence ID" value="NZ_AP021876.1"/>
</dbReference>
<name>A0A5K7ZKB2_9BACT</name>
<reference evidence="1 2" key="1">
    <citation type="submission" date="2019-11" db="EMBL/GenBank/DDBJ databases">
        <title>Comparative genomics of hydrocarbon-degrading Desulfosarcina strains.</title>
        <authorList>
            <person name="Watanabe M."/>
            <person name="Kojima H."/>
            <person name="Fukui M."/>
        </authorList>
    </citation>
    <scope>NUCLEOTIDE SEQUENCE [LARGE SCALE GENOMIC DNA]</scope>
    <source>
        <strain evidence="1 2">28bB2T</strain>
    </source>
</reference>